<evidence type="ECO:0000313" key="2">
    <source>
        <dbReference type="Proteomes" id="UP000233551"/>
    </source>
</evidence>
<dbReference type="EMBL" id="PGOL01000254">
    <property type="protein sequence ID" value="PKI73746.1"/>
    <property type="molecule type" value="Genomic_DNA"/>
</dbReference>
<sequence>MTNFARPLPVGTLLKKRFLHLPLPYRSERLGEVLCPHCWLKKEKPHFRVRQSLINPSRAIEHLVFDSSCIHCRFLPPPPRKRVQKKQIIDPNSEKFKFRALSIDSATRIEKVSELEITVQEAVAVAKDPVRIQESEASFYSTS</sequence>
<accession>A0A2I0L0W0</accession>
<comment type="caution">
    <text evidence="1">The sequence shown here is derived from an EMBL/GenBank/DDBJ whole genome shotgun (WGS) entry which is preliminary data.</text>
</comment>
<protein>
    <submittedName>
        <fullName evidence="1">Uncharacterized protein</fullName>
    </submittedName>
</protein>
<dbReference type="AlphaFoldDB" id="A0A2I0L0W0"/>
<name>A0A2I0L0W0_PUNGR</name>
<evidence type="ECO:0000313" key="1">
    <source>
        <dbReference type="EMBL" id="PKI73746.1"/>
    </source>
</evidence>
<keyword evidence="2" id="KW-1185">Reference proteome</keyword>
<organism evidence="1 2">
    <name type="scientific">Punica granatum</name>
    <name type="common">Pomegranate</name>
    <dbReference type="NCBI Taxonomy" id="22663"/>
    <lineage>
        <taxon>Eukaryota</taxon>
        <taxon>Viridiplantae</taxon>
        <taxon>Streptophyta</taxon>
        <taxon>Embryophyta</taxon>
        <taxon>Tracheophyta</taxon>
        <taxon>Spermatophyta</taxon>
        <taxon>Magnoliopsida</taxon>
        <taxon>eudicotyledons</taxon>
        <taxon>Gunneridae</taxon>
        <taxon>Pentapetalae</taxon>
        <taxon>rosids</taxon>
        <taxon>malvids</taxon>
        <taxon>Myrtales</taxon>
        <taxon>Lythraceae</taxon>
        <taxon>Punica</taxon>
    </lineage>
</organism>
<proteinExistence type="predicted"/>
<reference evidence="1 2" key="1">
    <citation type="submission" date="2017-11" db="EMBL/GenBank/DDBJ databases">
        <title>De-novo sequencing of pomegranate (Punica granatum L.) genome.</title>
        <authorList>
            <person name="Akparov Z."/>
            <person name="Amiraslanov A."/>
            <person name="Hajiyeva S."/>
            <person name="Abbasov M."/>
            <person name="Kaur K."/>
            <person name="Hamwieh A."/>
            <person name="Solovyev V."/>
            <person name="Salamov A."/>
            <person name="Braich B."/>
            <person name="Kosarev P."/>
            <person name="Mahmoud A."/>
            <person name="Hajiyev E."/>
            <person name="Babayeva S."/>
            <person name="Izzatullayeva V."/>
            <person name="Mammadov A."/>
            <person name="Mammadov A."/>
            <person name="Sharifova S."/>
            <person name="Ojaghi J."/>
            <person name="Eynullazada K."/>
            <person name="Bayramov B."/>
            <person name="Abdulazimova A."/>
            <person name="Shahmuradov I."/>
        </authorList>
    </citation>
    <scope>NUCLEOTIDE SEQUENCE [LARGE SCALE GENOMIC DNA]</scope>
    <source>
        <strain evidence="2">cv. AG2017</strain>
        <tissue evidence="1">Leaf</tissue>
    </source>
</reference>
<gene>
    <name evidence="1" type="ORF">CRG98_005850</name>
</gene>
<dbReference type="Proteomes" id="UP000233551">
    <property type="component" value="Unassembled WGS sequence"/>
</dbReference>